<evidence type="ECO:0000256" key="1">
    <source>
        <dbReference type="SAM" id="MobiDB-lite"/>
    </source>
</evidence>
<name>A0AAJ8BZI1_ASPNG</name>
<gene>
    <name evidence="2" type="ORF">An09g01400</name>
</gene>
<accession>A0AAJ8BZI1</accession>
<dbReference type="RefSeq" id="XP_059605818.1">
    <property type="nucleotide sequence ID" value="XM_059749594.1"/>
</dbReference>
<reference evidence="2" key="2">
    <citation type="submission" date="2025-08" db="UniProtKB">
        <authorList>
            <consortium name="RefSeq"/>
        </authorList>
    </citation>
    <scope>IDENTIFICATION</scope>
</reference>
<protein>
    <submittedName>
        <fullName evidence="2">Uncharacterized protein</fullName>
    </submittedName>
</protein>
<dbReference type="GeneID" id="84591946"/>
<evidence type="ECO:0000313" key="2">
    <source>
        <dbReference type="RefSeq" id="XP_059605818.1"/>
    </source>
</evidence>
<dbReference type="AlphaFoldDB" id="A0AAJ8BZI1"/>
<proteinExistence type="predicted"/>
<dbReference type="KEGG" id="ang:An09g01400"/>
<sequence>MIGVYKLIGVHLSQDGQRFNGILTGGIEWIDTEDAEGRVAVKTSHGRVLSEYIVFRDNYGITETAQGLRSLGEDRGSLAPLLGSRADRLQDSGGNCGIRAKRGKRGPMPFSVSMDRRPESASYSAKEQPTDFYTGCSITRQNLCEAALPRTGLVGNMPSTQQLFELPAFK</sequence>
<feature type="region of interest" description="Disordered" evidence="1">
    <location>
        <begin position="93"/>
        <end position="126"/>
    </location>
</feature>
<organism evidence="2">
    <name type="scientific">Aspergillus niger</name>
    <dbReference type="NCBI Taxonomy" id="5061"/>
    <lineage>
        <taxon>Eukaryota</taxon>
        <taxon>Fungi</taxon>
        <taxon>Dikarya</taxon>
        <taxon>Ascomycota</taxon>
        <taxon>Pezizomycotina</taxon>
        <taxon>Eurotiomycetes</taxon>
        <taxon>Eurotiomycetidae</taxon>
        <taxon>Eurotiales</taxon>
        <taxon>Aspergillaceae</taxon>
        <taxon>Aspergillus</taxon>
        <taxon>Aspergillus subgen. Circumdati</taxon>
    </lineage>
</organism>
<reference evidence="2" key="1">
    <citation type="submission" date="2025-02" db="EMBL/GenBank/DDBJ databases">
        <authorList>
            <consortium name="NCBI Genome Project"/>
        </authorList>
    </citation>
    <scope>NUCLEOTIDE SEQUENCE</scope>
</reference>
<dbReference type="VEuPathDB" id="FungiDB:An09g01400"/>